<organism evidence="1 2">
    <name type="scientific">Streblomastix strix</name>
    <dbReference type="NCBI Taxonomy" id="222440"/>
    <lineage>
        <taxon>Eukaryota</taxon>
        <taxon>Metamonada</taxon>
        <taxon>Preaxostyla</taxon>
        <taxon>Oxymonadida</taxon>
        <taxon>Streblomastigidae</taxon>
        <taxon>Streblomastix</taxon>
    </lineage>
</organism>
<reference evidence="1 2" key="1">
    <citation type="submission" date="2019-03" db="EMBL/GenBank/DDBJ databases">
        <title>Single cell metagenomics reveals metabolic interactions within the superorganism composed of flagellate Streblomastix strix and complex community of Bacteroidetes bacteria on its surface.</title>
        <authorList>
            <person name="Treitli S.C."/>
            <person name="Kolisko M."/>
            <person name="Husnik F."/>
            <person name="Keeling P."/>
            <person name="Hampl V."/>
        </authorList>
    </citation>
    <scope>NUCLEOTIDE SEQUENCE [LARGE SCALE GENOMIC DNA]</scope>
    <source>
        <strain evidence="1">ST1C</strain>
    </source>
</reference>
<gene>
    <name evidence="1" type="ORF">EZS28_037653</name>
</gene>
<dbReference type="AlphaFoldDB" id="A0A5J4U9D8"/>
<feature type="non-terminal residue" evidence="1">
    <location>
        <position position="383"/>
    </location>
</feature>
<comment type="caution">
    <text evidence="1">The sequence shown here is derived from an EMBL/GenBank/DDBJ whole genome shotgun (WGS) entry which is preliminary data.</text>
</comment>
<sequence>MEAIAKALHLDTPLKRYMPSISREMAEYLKTFEGLDYLKYSQIITQKLQVNQNIYFYKEDIKAYYQSQKIIYMDPADEGGASSNSQDQSIVLFSQHLSTIDILIVQVSSLQHVLTIGKKEVLKGLKFCPFCQVKRFDTKSQNYSRAYERHIVKCEQSGVMFVKTNKLDDVQKPYCPHIAQNKTFTYLLATGSKQEFTSTKNYIIYDLETVEKIVNKSYRNSNHQISELVPLSVACTIKNIAGVKTMYFDLRGGDDFIKQWLQKLFEEAVIVQQDNQNRTYLGTIDKNIQYNVDVPVIGFSSSKFDLSLIIKNLQCADWQIRSSIGISGVAKQIVVQQKKPDIKFLTGRLSIDTNDQLIQTNGQCNLIRKSEKGVFPYEYINID</sequence>
<dbReference type="Proteomes" id="UP000324800">
    <property type="component" value="Unassembled WGS sequence"/>
</dbReference>
<evidence type="ECO:0000313" key="1">
    <source>
        <dbReference type="EMBL" id="KAA6366820.1"/>
    </source>
</evidence>
<proteinExistence type="predicted"/>
<accession>A0A5J4U9D8</accession>
<name>A0A5J4U9D8_9EUKA</name>
<evidence type="ECO:0000313" key="2">
    <source>
        <dbReference type="Proteomes" id="UP000324800"/>
    </source>
</evidence>
<dbReference type="EMBL" id="SNRW01018981">
    <property type="protein sequence ID" value="KAA6366820.1"/>
    <property type="molecule type" value="Genomic_DNA"/>
</dbReference>
<protein>
    <submittedName>
        <fullName evidence="1">Uncharacterized protein</fullName>
    </submittedName>
</protein>